<dbReference type="SUPFAM" id="SSF51735">
    <property type="entry name" value="NAD(P)-binding Rossmann-fold domains"/>
    <property type="match status" value="1"/>
</dbReference>
<evidence type="ECO:0000256" key="7">
    <source>
        <dbReference type="ARBA" id="ARBA00023027"/>
    </source>
</evidence>
<organism evidence="14 15">
    <name type="scientific">Kibdelosporangium phytohabitans</name>
    <dbReference type="NCBI Taxonomy" id="860235"/>
    <lineage>
        <taxon>Bacteria</taxon>
        <taxon>Bacillati</taxon>
        <taxon>Actinomycetota</taxon>
        <taxon>Actinomycetes</taxon>
        <taxon>Pseudonocardiales</taxon>
        <taxon>Pseudonocardiaceae</taxon>
        <taxon>Kibdelosporangium</taxon>
    </lineage>
</organism>
<keyword evidence="3" id="KW-0812">Transmembrane</keyword>
<dbReference type="UniPathway" id="UPA00796">
    <property type="reaction ID" value="UER00771"/>
</dbReference>
<keyword evidence="5" id="KW-0735">Signal-anchor</keyword>
<dbReference type="KEGG" id="kphy:AOZ06_29650"/>
<dbReference type="InterPro" id="IPR001509">
    <property type="entry name" value="Epimerase_deHydtase"/>
</dbReference>
<evidence type="ECO:0000259" key="13">
    <source>
        <dbReference type="Pfam" id="PF01370"/>
    </source>
</evidence>
<dbReference type="OrthoDB" id="9801785at2"/>
<protein>
    <submittedName>
        <fullName evidence="14">Epimerase</fullName>
    </submittedName>
</protein>
<dbReference type="AlphaFoldDB" id="A0A0N9I7M4"/>
<keyword evidence="10" id="KW-0325">Glycoprotein</keyword>
<dbReference type="GO" id="GO:0042732">
    <property type="term" value="P:D-xylose metabolic process"/>
    <property type="evidence" value="ECO:0007669"/>
    <property type="project" value="InterPro"/>
</dbReference>
<dbReference type="PANTHER" id="PTHR43078:SF6">
    <property type="entry name" value="UDP-GLUCURONIC ACID DECARBOXYLASE 1"/>
    <property type="match status" value="1"/>
</dbReference>
<keyword evidence="7" id="KW-0520">NAD</keyword>
<dbReference type="GO" id="GO:0033320">
    <property type="term" value="P:UDP-D-xylose biosynthetic process"/>
    <property type="evidence" value="ECO:0007669"/>
    <property type="project" value="UniProtKB-UniPathway"/>
</dbReference>
<evidence type="ECO:0000256" key="2">
    <source>
        <dbReference type="ARBA" id="ARBA00004323"/>
    </source>
</evidence>
<gene>
    <name evidence="14" type="ORF">AOZ06_29650</name>
</gene>
<keyword evidence="11" id="KW-0456">Lyase</keyword>
<dbReference type="Gene3D" id="3.40.50.720">
    <property type="entry name" value="NAD(P)-binding Rossmann-like Domain"/>
    <property type="match status" value="1"/>
</dbReference>
<keyword evidence="15" id="KW-1185">Reference proteome</keyword>
<dbReference type="InterPro" id="IPR044516">
    <property type="entry name" value="UXS-like"/>
</dbReference>
<proteinExistence type="predicted"/>
<accession>A0A0N9I7M4</accession>
<feature type="domain" description="NAD-dependent epimerase/dehydratase" evidence="13">
    <location>
        <begin position="7"/>
        <end position="241"/>
    </location>
</feature>
<dbReference type="EMBL" id="CP012752">
    <property type="protein sequence ID" value="ALG10505.1"/>
    <property type="molecule type" value="Genomic_DNA"/>
</dbReference>
<keyword evidence="6" id="KW-1133">Transmembrane helix</keyword>
<name>A0A0N9I7M4_9PSEU</name>
<evidence type="ECO:0000256" key="6">
    <source>
        <dbReference type="ARBA" id="ARBA00022989"/>
    </source>
</evidence>
<evidence type="ECO:0000313" key="14">
    <source>
        <dbReference type="EMBL" id="ALG10505.1"/>
    </source>
</evidence>
<sequence length="314" mass="34131">MVFERAVVTGGAGFLGTHVCAELLRRGSRVVCVDDFRTSSPGNVRELLDNQRFELREADVTSPFEVPGTVDLVLHLACPASPVDYLRMPIGTLRAGAFGTLHALDLAMRTNARVVVASTSEVYGDPLEHPQRETYWGNVNPIGPRSVYDEAKRFGEALAAAYRREHGTRTGIVRIFNTYGPGMRPDDGRMIPTFFRQALAGEPLTVHGTGGQTRSLCYVDDLVRGLLAMARSDEPGPVNLGNPEEVTVLEVAERVIGVTGSGSGVRHVAPMTDDPHRRCPDIALATRILGWRPEVPLRDGLRAMAVRSARPLVG</sequence>
<dbReference type="GO" id="GO:0048040">
    <property type="term" value="F:UDP-glucuronate decarboxylase activity"/>
    <property type="evidence" value="ECO:0007669"/>
    <property type="project" value="TreeGrafter"/>
</dbReference>
<dbReference type="RefSeq" id="WP_054292408.1">
    <property type="nucleotide sequence ID" value="NZ_CP012752.1"/>
</dbReference>
<evidence type="ECO:0000313" key="15">
    <source>
        <dbReference type="Proteomes" id="UP000063699"/>
    </source>
</evidence>
<evidence type="ECO:0000256" key="8">
    <source>
        <dbReference type="ARBA" id="ARBA00023034"/>
    </source>
</evidence>
<keyword evidence="9" id="KW-0472">Membrane</keyword>
<reference evidence="14 15" key="1">
    <citation type="submission" date="2015-07" db="EMBL/GenBank/DDBJ databases">
        <title>Genome sequencing of Kibdelosporangium phytohabitans.</title>
        <authorList>
            <person name="Qin S."/>
            <person name="Xing K."/>
        </authorList>
    </citation>
    <scope>NUCLEOTIDE SEQUENCE [LARGE SCALE GENOMIC DNA]</scope>
    <source>
        <strain evidence="14 15">KLBMP1111</strain>
    </source>
</reference>
<dbReference type="FunFam" id="3.40.50.720:FF:000065">
    <property type="entry name" value="UDP-glucuronic acid decarboxylase 1"/>
    <property type="match status" value="1"/>
</dbReference>
<dbReference type="Pfam" id="PF01370">
    <property type="entry name" value="Epimerase"/>
    <property type="match status" value="1"/>
</dbReference>
<evidence type="ECO:0000256" key="4">
    <source>
        <dbReference type="ARBA" id="ARBA00022793"/>
    </source>
</evidence>
<dbReference type="PANTHER" id="PTHR43078">
    <property type="entry name" value="UDP-GLUCURONIC ACID DECARBOXYLASE-RELATED"/>
    <property type="match status" value="1"/>
</dbReference>
<dbReference type="GO" id="GO:0070403">
    <property type="term" value="F:NAD+ binding"/>
    <property type="evidence" value="ECO:0007669"/>
    <property type="project" value="InterPro"/>
</dbReference>
<evidence type="ECO:0000256" key="1">
    <source>
        <dbReference type="ARBA" id="ARBA00001911"/>
    </source>
</evidence>
<comment type="cofactor">
    <cofactor evidence="1">
        <name>NAD(+)</name>
        <dbReference type="ChEBI" id="CHEBI:57540"/>
    </cofactor>
</comment>
<dbReference type="InterPro" id="IPR036291">
    <property type="entry name" value="NAD(P)-bd_dom_sf"/>
</dbReference>
<evidence type="ECO:0000256" key="9">
    <source>
        <dbReference type="ARBA" id="ARBA00023136"/>
    </source>
</evidence>
<dbReference type="STRING" id="860235.AOZ06_29650"/>
<evidence type="ECO:0000256" key="10">
    <source>
        <dbReference type="ARBA" id="ARBA00023180"/>
    </source>
</evidence>
<dbReference type="Proteomes" id="UP000063699">
    <property type="component" value="Chromosome"/>
</dbReference>
<evidence type="ECO:0000256" key="11">
    <source>
        <dbReference type="ARBA" id="ARBA00023239"/>
    </source>
</evidence>
<comment type="subcellular location">
    <subcellularLocation>
        <location evidence="2">Golgi apparatus membrane</location>
        <topology evidence="2">Single-pass type II membrane protein</topology>
    </subcellularLocation>
    <subcellularLocation>
        <location evidence="12">Golgi apparatus</location>
        <location evidence="12">Golgi stack membrane</location>
    </subcellularLocation>
</comment>
<keyword evidence="8" id="KW-0333">Golgi apparatus</keyword>
<evidence type="ECO:0000256" key="12">
    <source>
        <dbReference type="ARBA" id="ARBA00037859"/>
    </source>
</evidence>
<dbReference type="GO" id="GO:0005737">
    <property type="term" value="C:cytoplasm"/>
    <property type="evidence" value="ECO:0007669"/>
    <property type="project" value="TreeGrafter"/>
</dbReference>
<keyword evidence="4" id="KW-0210">Decarboxylase</keyword>
<evidence type="ECO:0000256" key="5">
    <source>
        <dbReference type="ARBA" id="ARBA00022968"/>
    </source>
</evidence>
<evidence type="ECO:0000256" key="3">
    <source>
        <dbReference type="ARBA" id="ARBA00022692"/>
    </source>
</evidence>